<dbReference type="CDD" id="cd01065">
    <property type="entry name" value="NAD_bind_Shikimate_DH"/>
    <property type="match status" value="1"/>
</dbReference>
<dbReference type="UniPathway" id="UPA00053">
    <property type="reaction ID" value="UER00087"/>
</dbReference>
<dbReference type="PANTHER" id="PTHR21089:SF1">
    <property type="entry name" value="BIFUNCTIONAL 3-DEHYDROQUINATE DEHYDRATASE_SHIKIMATE DEHYDROGENASE, CHLOROPLASTIC"/>
    <property type="match status" value="1"/>
</dbReference>
<evidence type="ECO:0000259" key="7">
    <source>
        <dbReference type="Pfam" id="PF01488"/>
    </source>
</evidence>
<keyword evidence="5" id="KW-0057">Aromatic amino acid biosynthesis</keyword>
<dbReference type="Pfam" id="PF01488">
    <property type="entry name" value="Shikimate_DH"/>
    <property type="match status" value="1"/>
</dbReference>
<dbReference type="Pfam" id="PF08501">
    <property type="entry name" value="Shikimate_dh_N"/>
    <property type="match status" value="1"/>
</dbReference>
<dbReference type="GO" id="GO:0009073">
    <property type="term" value="P:aromatic amino acid family biosynthetic process"/>
    <property type="evidence" value="ECO:0007669"/>
    <property type="project" value="UniProtKB-KW"/>
</dbReference>
<keyword evidence="3" id="KW-0521">NADP</keyword>
<dbReference type="SUPFAM" id="SSF51735">
    <property type="entry name" value="NAD(P)-binding Rossmann-fold domains"/>
    <property type="match status" value="1"/>
</dbReference>
<evidence type="ECO:0000256" key="2">
    <source>
        <dbReference type="ARBA" id="ARBA00012962"/>
    </source>
</evidence>
<feature type="domain" description="Quinate/shikimate 5-dehydrogenase/glutamyl-tRNA reductase" evidence="7">
    <location>
        <begin position="126"/>
        <end position="201"/>
    </location>
</feature>
<dbReference type="GO" id="GO:0005829">
    <property type="term" value="C:cytosol"/>
    <property type="evidence" value="ECO:0007669"/>
    <property type="project" value="TreeGrafter"/>
</dbReference>
<dbReference type="InterPro" id="IPR013708">
    <property type="entry name" value="Shikimate_DH-bd_N"/>
</dbReference>
<dbReference type="GO" id="GO:0019632">
    <property type="term" value="P:shikimate metabolic process"/>
    <property type="evidence" value="ECO:0007669"/>
    <property type="project" value="TreeGrafter"/>
</dbReference>
<dbReference type="InterPro" id="IPR036291">
    <property type="entry name" value="NAD(P)-bd_dom_sf"/>
</dbReference>
<comment type="catalytic activity">
    <reaction evidence="6">
        <text>shikimate + NADP(+) = 3-dehydroshikimate + NADPH + H(+)</text>
        <dbReference type="Rhea" id="RHEA:17737"/>
        <dbReference type="ChEBI" id="CHEBI:15378"/>
        <dbReference type="ChEBI" id="CHEBI:16630"/>
        <dbReference type="ChEBI" id="CHEBI:36208"/>
        <dbReference type="ChEBI" id="CHEBI:57783"/>
        <dbReference type="ChEBI" id="CHEBI:58349"/>
        <dbReference type="EC" id="1.1.1.25"/>
    </reaction>
</comment>
<organism evidence="9 10">
    <name type="scientific">Brucella cytisi</name>
    <dbReference type="NCBI Taxonomy" id="407152"/>
    <lineage>
        <taxon>Bacteria</taxon>
        <taxon>Pseudomonadati</taxon>
        <taxon>Pseudomonadota</taxon>
        <taxon>Alphaproteobacteria</taxon>
        <taxon>Hyphomicrobiales</taxon>
        <taxon>Brucellaceae</taxon>
        <taxon>Brucella/Ochrobactrum group</taxon>
        <taxon>Brucella</taxon>
    </lineage>
</organism>
<accession>A0A1J6HDA6</accession>
<dbReference type="InterPro" id="IPR006151">
    <property type="entry name" value="Shikm_DH/Glu-tRNA_Rdtase"/>
</dbReference>
<evidence type="ECO:0000256" key="1">
    <source>
        <dbReference type="ARBA" id="ARBA00004871"/>
    </source>
</evidence>
<protein>
    <recommendedName>
        <fullName evidence="2">shikimate dehydrogenase (NADP(+))</fullName>
        <ecNumber evidence="2">1.1.1.25</ecNumber>
    </recommendedName>
</protein>
<evidence type="ECO:0000256" key="5">
    <source>
        <dbReference type="ARBA" id="ARBA00023141"/>
    </source>
</evidence>
<evidence type="ECO:0000256" key="6">
    <source>
        <dbReference type="ARBA" id="ARBA00049442"/>
    </source>
</evidence>
<name>A0A1J6HDA6_9HYPH</name>
<dbReference type="SUPFAM" id="SSF53223">
    <property type="entry name" value="Aminoacid dehydrogenase-like, N-terminal domain"/>
    <property type="match status" value="1"/>
</dbReference>
<dbReference type="GO" id="GO:0050661">
    <property type="term" value="F:NADP binding"/>
    <property type="evidence" value="ECO:0007669"/>
    <property type="project" value="TreeGrafter"/>
</dbReference>
<dbReference type="EMBL" id="MOEC01000035">
    <property type="protein sequence ID" value="OIS91085.1"/>
    <property type="molecule type" value="Genomic_DNA"/>
</dbReference>
<feature type="domain" description="Shikimate dehydrogenase substrate binding N-terminal" evidence="8">
    <location>
        <begin position="13"/>
        <end position="95"/>
    </location>
</feature>
<reference evidence="9 10" key="1">
    <citation type="submission" date="2016-10" db="EMBL/GenBank/DDBJ databases">
        <title>The Draft Genome Sequence of the Potato Rhizosphere Bacteria Ochrobactrum sp. IPA7.2.</title>
        <authorList>
            <person name="Gogoleva N.E."/>
            <person name="Khlopko Y.A."/>
            <person name="Burygin G.L."/>
            <person name="Plotnikov A.O."/>
        </authorList>
    </citation>
    <scope>NUCLEOTIDE SEQUENCE [LARGE SCALE GENOMIC DNA]</scope>
    <source>
        <strain evidence="9 10">IPA7.2</strain>
    </source>
</reference>
<dbReference type="Gene3D" id="3.40.50.720">
    <property type="entry name" value="NAD(P)-binding Rossmann-like Domain"/>
    <property type="match status" value="1"/>
</dbReference>
<keyword evidence="4" id="KW-0560">Oxidoreductase</keyword>
<evidence type="ECO:0000256" key="3">
    <source>
        <dbReference type="ARBA" id="ARBA00022857"/>
    </source>
</evidence>
<evidence type="ECO:0000313" key="10">
    <source>
        <dbReference type="Proteomes" id="UP000182985"/>
    </source>
</evidence>
<dbReference type="Gene3D" id="3.40.50.10860">
    <property type="entry name" value="Leucine Dehydrogenase, chain A, domain 1"/>
    <property type="match status" value="1"/>
</dbReference>
<gene>
    <name evidence="9" type="ORF">BLA27_23375</name>
</gene>
<dbReference type="InterPro" id="IPR046346">
    <property type="entry name" value="Aminoacid_DH-like_N_sf"/>
</dbReference>
<sequence length="267" mass="28334">MEITGKTQIMLMLADPVGHIRGSALINDHFDKMGLDVAIVPLHVAPEDLSASLHMISRIKNVVGLGITIPHKIAAVSLMDELTDTARRLGAVNFVRRNADGTFTGHNIDGEGFICGLRKNGFLPEGKKAMMVGTGGVGRAIAFALVEAGVAELLIANRTHEKAQELAADIVKAIPHASAHAVAVNAKDKFDDLDLLINATSLGMHAGEPLPLDLAGLREETTVAEVIIHPKMTPLLEIASKRGCRIVTGDAMLLPQPELVAKFVCCA</sequence>
<dbReference type="InterPro" id="IPR022893">
    <property type="entry name" value="Shikimate_DH_fam"/>
</dbReference>
<dbReference type="PANTHER" id="PTHR21089">
    <property type="entry name" value="SHIKIMATE DEHYDROGENASE"/>
    <property type="match status" value="1"/>
</dbReference>
<comment type="caution">
    <text evidence="9">The sequence shown here is derived from an EMBL/GenBank/DDBJ whole genome shotgun (WGS) entry which is preliminary data.</text>
</comment>
<dbReference type="GO" id="GO:0004764">
    <property type="term" value="F:shikimate 3-dehydrogenase (NADP+) activity"/>
    <property type="evidence" value="ECO:0007669"/>
    <property type="project" value="UniProtKB-EC"/>
</dbReference>
<evidence type="ECO:0000259" key="8">
    <source>
        <dbReference type="Pfam" id="PF08501"/>
    </source>
</evidence>
<dbReference type="AlphaFoldDB" id="A0A1J6HDA6"/>
<keyword evidence="10" id="KW-1185">Reference proteome</keyword>
<proteinExistence type="predicted"/>
<keyword evidence="5" id="KW-0028">Amino-acid biosynthesis</keyword>
<comment type="pathway">
    <text evidence="1">Metabolic intermediate biosynthesis; chorismate biosynthesis; chorismate from D-erythrose 4-phosphate and phosphoenolpyruvate: step 4/7.</text>
</comment>
<dbReference type="EC" id="1.1.1.25" evidence="2"/>
<dbReference type="GO" id="GO:0009423">
    <property type="term" value="P:chorismate biosynthetic process"/>
    <property type="evidence" value="ECO:0007669"/>
    <property type="project" value="UniProtKB-UniPathway"/>
</dbReference>
<evidence type="ECO:0000256" key="4">
    <source>
        <dbReference type="ARBA" id="ARBA00023002"/>
    </source>
</evidence>
<dbReference type="Proteomes" id="UP000182985">
    <property type="component" value="Unassembled WGS sequence"/>
</dbReference>
<evidence type="ECO:0000313" key="9">
    <source>
        <dbReference type="EMBL" id="OIS91085.1"/>
    </source>
</evidence>